<keyword evidence="2 5" id="KW-0547">Nucleotide-binding</keyword>
<reference evidence="6" key="2">
    <citation type="journal article" date="2020" name="mSystems">
        <title>Genome- and Community-Level Interaction Insights into Carbon Utilization and Element Cycling Functions of Hydrothermarchaeota in Hydrothermal Sediment.</title>
        <authorList>
            <person name="Zhou Z."/>
            <person name="Liu Y."/>
            <person name="Xu W."/>
            <person name="Pan J."/>
            <person name="Luo Z.H."/>
            <person name="Li M."/>
        </authorList>
    </citation>
    <scope>NUCLEOTIDE SEQUENCE [LARGE SCALE GENOMIC DNA]</scope>
    <source>
        <strain evidence="6">HyVt-386</strain>
    </source>
</reference>
<dbReference type="InterPro" id="IPR027410">
    <property type="entry name" value="TCP-1-like_intermed_sf"/>
</dbReference>
<comment type="caution">
    <text evidence="7">The sequence shown here is derived from an EMBL/GenBank/DDBJ whole genome shotgun (WGS) entry which is preliminary data.</text>
</comment>
<reference evidence="7 8" key="1">
    <citation type="submission" date="2016-05" db="EMBL/GenBank/DDBJ databases">
        <title>Microbial consortia oxidize butane by reversing methanogenesis.</title>
        <authorList>
            <person name="Laso-Perez R."/>
            <person name="Richter M."/>
            <person name="Wegener G."/>
            <person name="Musat F."/>
        </authorList>
    </citation>
    <scope>NUCLEOTIDE SEQUENCE [LARGE SCALE GENOMIC DNA]</scope>
    <source>
        <strain evidence="7">BOX1</strain>
    </source>
</reference>
<comment type="similarity">
    <text evidence="1 5">Belongs to the TCP-1 chaperonin family.</text>
</comment>
<dbReference type="Gene3D" id="3.50.7.10">
    <property type="entry name" value="GroEL"/>
    <property type="match status" value="1"/>
</dbReference>
<evidence type="ECO:0000313" key="6">
    <source>
        <dbReference type="EMBL" id="HEC56379.1"/>
    </source>
</evidence>
<organism evidence="7 8">
    <name type="scientific">Candidatus Syntropharchaeum butanivorans</name>
    <dbReference type="NCBI Taxonomy" id="1839936"/>
    <lineage>
        <taxon>Archaea</taxon>
        <taxon>Methanobacteriati</taxon>
        <taxon>Methanobacteriota</taxon>
        <taxon>Stenosarchaea group</taxon>
        <taxon>Methanomicrobia</taxon>
        <taxon>Methanosarcinales</taxon>
        <taxon>ANME-2 cluster</taxon>
        <taxon>Candidatus Syntropharchaeum</taxon>
    </lineage>
</organism>
<dbReference type="InterPro" id="IPR002423">
    <property type="entry name" value="Cpn60/GroEL/TCP-1"/>
</dbReference>
<evidence type="ECO:0000256" key="2">
    <source>
        <dbReference type="ARBA" id="ARBA00022741"/>
    </source>
</evidence>
<dbReference type="PANTHER" id="PTHR11353">
    <property type="entry name" value="CHAPERONIN"/>
    <property type="match status" value="1"/>
</dbReference>
<dbReference type="SUPFAM" id="SSF52029">
    <property type="entry name" value="GroEL apical domain-like"/>
    <property type="match status" value="1"/>
</dbReference>
<evidence type="ECO:0000256" key="3">
    <source>
        <dbReference type="ARBA" id="ARBA00022840"/>
    </source>
</evidence>
<dbReference type="InterPro" id="IPR027413">
    <property type="entry name" value="GROEL-like_equatorial_sf"/>
</dbReference>
<dbReference type="Proteomes" id="UP000885936">
    <property type="component" value="Unassembled WGS sequence"/>
</dbReference>
<accession>A0A1F2P5T6</accession>
<dbReference type="SUPFAM" id="SSF48592">
    <property type="entry name" value="GroEL equatorial domain-like"/>
    <property type="match status" value="1"/>
</dbReference>
<dbReference type="GO" id="GO:0140662">
    <property type="term" value="F:ATP-dependent protein folding chaperone"/>
    <property type="evidence" value="ECO:0007669"/>
    <property type="project" value="InterPro"/>
</dbReference>
<dbReference type="EMBL" id="DRIE01000008">
    <property type="protein sequence ID" value="HEC56379.1"/>
    <property type="molecule type" value="Genomic_DNA"/>
</dbReference>
<dbReference type="PROSITE" id="PS00750">
    <property type="entry name" value="TCP1_1"/>
    <property type="match status" value="1"/>
</dbReference>
<sequence>MKQAGEANPLLDKSEKEIHRIIQDSNITVAKSFADLVRSSLGPLGAHKIIIDEDGFIIVTRDGRTIFENICVDHPIEGMMLELAKVQDEIAGDGTTSVVILAGELLSRAKELLMTGLHPSNIVKGYTMAMQEAILILNELAMPLSSQDKRSLLPVARTSLNSKILAGYRDIFADMVVDAVLRSKDAKNIYFQSSTGGSIRDIFLFNGMIIENRTLVPHMQNTVENPKILLLNAKLKLYDVKRKLGGAVDLILEAGQITKMHMAEFAIFSEIAEMINRLGVNAVLNSRKMDPVAMDFFRKAGIFAVRNLPSENLMRISELTGGRIVSDIDEVREEDLGHAKSIREEQIGDHRFILIEKEDSPVVTVMIRGGTKQMVDEVRRTLNDAIQTTIHTLEDRSILPGGGAVEVEVAARLRHFAYTIRSKEQLAVLAFADALESIPRILAINSGMDMVSTIISLKHEHSAGRISAGINAEEGKIVDTLEQGIIEPLGMKRQVIQGATMTAIMILRVDDFIPRKDLKKRGEDLTKEDIKVALKAEKDVEEAYREAVRLFGRKNVRDMIKVYGWESVPRVLNRWYGREVYKPLSPSS</sequence>
<gene>
    <name evidence="6" type="ORF">ENI32_00595</name>
    <name evidence="7" type="ORF">SBU_000646</name>
</gene>
<keyword evidence="3 5" id="KW-0067">ATP-binding</keyword>
<dbReference type="EMBL" id="LYOR01000002">
    <property type="protein sequence ID" value="OFV66679.1"/>
    <property type="molecule type" value="Genomic_DNA"/>
</dbReference>
<dbReference type="Pfam" id="PF00118">
    <property type="entry name" value="Cpn60_TCP1"/>
    <property type="match status" value="1"/>
</dbReference>
<dbReference type="InterPro" id="IPR053374">
    <property type="entry name" value="TCP-1_chaperonin"/>
</dbReference>
<dbReference type="GO" id="GO:0016887">
    <property type="term" value="F:ATP hydrolysis activity"/>
    <property type="evidence" value="ECO:0007669"/>
    <property type="project" value="InterPro"/>
</dbReference>
<dbReference type="GO" id="GO:0005524">
    <property type="term" value="F:ATP binding"/>
    <property type="evidence" value="ECO:0007669"/>
    <property type="project" value="UniProtKB-KW"/>
</dbReference>
<dbReference type="GO" id="GO:0051082">
    <property type="term" value="F:unfolded protein binding"/>
    <property type="evidence" value="ECO:0007669"/>
    <property type="project" value="InterPro"/>
</dbReference>
<dbReference type="AlphaFoldDB" id="A0A1F2P5T6"/>
<dbReference type="InterPro" id="IPR027409">
    <property type="entry name" value="GroEL-like_apical_dom_sf"/>
</dbReference>
<proteinExistence type="inferred from homology"/>
<dbReference type="InterPro" id="IPR017998">
    <property type="entry name" value="Chaperone_TCP-1"/>
</dbReference>
<dbReference type="Gene3D" id="3.30.260.10">
    <property type="entry name" value="TCP-1-like chaperonin intermediate domain"/>
    <property type="match status" value="1"/>
</dbReference>
<evidence type="ECO:0000256" key="4">
    <source>
        <dbReference type="ARBA" id="ARBA00023186"/>
    </source>
</evidence>
<name>A0A1F2P5T6_9EURY</name>
<evidence type="ECO:0000313" key="8">
    <source>
        <dbReference type="Proteomes" id="UP000185779"/>
    </source>
</evidence>
<dbReference type="InterPro" id="IPR054827">
    <property type="entry name" value="thermosome_alpha"/>
</dbReference>
<evidence type="ECO:0000313" key="7">
    <source>
        <dbReference type="EMBL" id="OFV66679.1"/>
    </source>
</evidence>
<keyword evidence="4 5" id="KW-0143">Chaperone</keyword>
<dbReference type="SUPFAM" id="SSF54849">
    <property type="entry name" value="GroEL-intermediate domain like"/>
    <property type="match status" value="1"/>
</dbReference>
<dbReference type="PRINTS" id="PR00304">
    <property type="entry name" value="TCOMPLEXTCP1"/>
</dbReference>
<dbReference type="NCBIfam" id="NF041082">
    <property type="entry name" value="thermosome_alpha"/>
    <property type="match status" value="1"/>
</dbReference>
<dbReference type="Proteomes" id="UP000185779">
    <property type="component" value="Unassembled WGS sequence"/>
</dbReference>
<dbReference type="NCBIfam" id="NF041083">
    <property type="entry name" value="thermosome_beta"/>
    <property type="match status" value="1"/>
</dbReference>
<evidence type="ECO:0000256" key="5">
    <source>
        <dbReference type="RuleBase" id="RU004187"/>
    </source>
</evidence>
<dbReference type="PROSITE" id="PS00995">
    <property type="entry name" value="TCP1_3"/>
    <property type="match status" value="1"/>
</dbReference>
<dbReference type="InterPro" id="IPR002194">
    <property type="entry name" value="Chaperonin_TCP-1_CS"/>
</dbReference>
<dbReference type="STRING" id="1839936.SBU_000646"/>
<dbReference type="Gene3D" id="1.10.560.10">
    <property type="entry name" value="GroEL-like equatorial domain"/>
    <property type="match status" value="1"/>
</dbReference>
<evidence type="ECO:0000256" key="1">
    <source>
        <dbReference type="ARBA" id="ARBA00008020"/>
    </source>
</evidence>
<keyword evidence="8" id="KW-1185">Reference proteome</keyword>
<protein>
    <submittedName>
        <fullName evidence="7">Thermosome, alpha subunit</fullName>
    </submittedName>
</protein>